<keyword evidence="2" id="KW-1185">Reference proteome</keyword>
<dbReference type="Proteomes" id="UP000292052">
    <property type="component" value="Unassembled WGS sequence"/>
</dbReference>
<organism evidence="1 2">
    <name type="scientific">Asbolus verrucosus</name>
    <name type="common">Desert ironclad beetle</name>
    <dbReference type="NCBI Taxonomy" id="1661398"/>
    <lineage>
        <taxon>Eukaryota</taxon>
        <taxon>Metazoa</taxon>
        <taxon>Ecdysozoa</taxon>
        <taxon>Arthropoda</taxon>
        <taxon>Hexapoda</taxon>
        <taxon>Insecta</taxon>
        <taxon>Pterygota</taxon>
        <taxon>Neoptera</taxon>
        <taxon>Endopterygota</taxon>
        <taxon>Coleoptera</taxon>
        <taxon>Polyphaga</taxon>
        <taxon>Cucujiformia</taxon>
        <taxon>Tenebrionidae</taxon>
        <taxon>Pimeliinae</taxon>
        <taxon>Asbolus</taxon>
    </lineage>
</organism>
<dbReference type="AlphaFoldDB" id="A0A482VK50"/>
<dbReference type="EMBL" id="QDEB01090069">
    <property type="protein sequence ID" value="RZC33301.1"/>
    <property type="molecule type" value="Genomic_DNA"/>
</dbReference>
<evidence type="ECO:0000313" key="1">
    <source>
        <dbReference type="EMBL" id="RZC33301.1"/>
    </source>
</evidence>
<name>A0A482VK50_ASBVE</name>
<protein>
    <submittedName>
        <fullName evidence="1">Uncharacterized protein</fullName>
    </submittedName>
</protein>
<comment type="caution">
    <text evidence="1">The sequence shown here is derived from an EMBL/GenBank/DDBJ whole genome shotgun (WGS) entry which is preliminary data.</text>
</comment>
<gene>
    <name evidence="1" type="ORF">BDFB_009985</name>
</gene>
<accession>A0A482VK50</accession>
<sequence>MLCRRKASQMQFMYQSVFY</sequence>
<proteinExistence type="predicted"/>
<evidence type="ECO:0000313" key="2">
    <source>
        <dbReference type="Proteomes" id="UP000292052"/>
    </source>
</evidence>
<reference evidence="1 2" key="1">
    <citation type="submission" date="2017-03" db="EMBL/GenBank/DDBJ databases">
        <title>Genome of the blue death feigning beetle - Asbolus verrucosus.</title>
        <authorList>
            <person name="Rider S.D."/>
        </authorList>
    </citation>
    <scope>NUCLEOTIDE SEQUENCE [LARGE SCALE GENOMIC DNA]</scope>
    <source>
        <strain evidence="1">Butters</strain>
        <tissue evidence="1">Head and leg muscle</tissue>
    </source>
</reference>